<reference evidence="1" key="1">
    <citation type="journal article" date="2012" name="Nat. Biotechnol.">
        <title>Reference genome sequence of the model plant Setaria.</title>
        <authorList>
            <person name="Bennetzen J.L."/>
            <person name="Schmutz J."/>
            <person name="Wang H."/>
            <person name="Percifield R."/>
            <person name="Hawkins J."/>
            <person name="Pontaroli A.C."/>
            <person name="Estep M."/>
            <person name="Feng L."/>
            <person name="Vaughn J.N."/>
            <person name="Grimwood J."/>
            <person name="Jenkins J."/>
            <person name="Barry K."/>
            <person name="Lindquist E."/>
            <person name="Hellsten U."/>
            <person name="Deshpande S."/>
            <person name="Wang X."/>
            <person name="Wu X."/>
            <person name="Mitros T."/>
            <person name="Triplett J."/>
            <person name="Yang X."/>
            <person name="Ye C.Y."/>
            <person name="Mauro-Herrera M."/>
            <person name="Wang L."/>
            <person name="Li P."/>
            <person name="Sharma M."/>
            <person name="Sharma R."/>
            <person name="Ronald P.C."/>
            <person name="Panaud O."/>
            <person name="Kellogg E.A."/>
            <person name="Brutnell T.P."/>
            <person name="Doust A.N."/>
            <person name="Tuskan G.A."/>
            <person name="Rokhsar D."/>
            <person name="Devos K.M."/>
        </authorList>
    </citation>
    <scope>NUCLEOTIDE SEQUENCE [LARGE SCALE GENOMIC DNA]</scope>
    <source>
        <strain evidence="1">Yugu1</strain>
    </source>
</reference>
<reference evidence="1" key="2">
    <citation type="submission" date="2015-07" db="EMBL/GenBank/DDBJ databases">
        <authorList>
            <person name="Noorani M."/>
        </authorList>
    </citation>
    <scope>NUCLEOTIDE SEQUENCE</scope>
    <source>
        <strain evidence="1">Yugu1</strain>
    </source>
</reference>
<name>A0A368QQ83_SETIT</name>
<proteinExistence type="predicted"/>
<dbReference type="EMBL" id="CM003531">
    <property type="protein sequence ID" value="RCV20043.1"/>
    <property type="molecule type" value="Genomic_DNA"/>
</dbReference>
<accession>A0A368QQ83</accession>
<dbReference type="AlphaFoldDB" id="A0A368QQ83"/>
<organism evidence="1">
    <name type="scientific">Setaria italica</name>
    <name type="common">Foxtail millet</name>
    <name type="synonym">Panicum italicum</name>
    <dbReference type="NCBI Taxonomy" id="4555"/>
    <lineage>
        <taxon>Eukaryota</taxon>
        <taxon>Viridiplantae</taxon>
        <taxon>Streptophyta</taxon>
        <taxon>Embryophyta</taxon>
        <taxon>Tracheophyta</taxon>
        <taxon>Spermatophyta</taxon>
        <taxon>Magnoliopsida</taxon>
        <taxon>Liliopsida</taxon>
        <taxon>Poales</taxon>
        <taxon>Poaceae</taxon>
        <taxon>PACMAD clade</taxon>
        <taxon>Panicoideae</taxon>
        <taxon>Panicodae</taxon>
        <taxon>Paniceae</taxon>
        <taxon>Cenchrinae</taxon>
        <taxon>Setaria</taxon>
    </lineage>
</organism>
<sequence>MASRFDILTRRHNHSVKLRCAHGVWLLATCSLQSMPSQLRPAGLTSSGAYEDHLVHSHQVPEPWSAWIGDPIGARLLSNSSRILKPAVSGDDHGKGEATNMVWDGVSVVVVFS</sequence>
<gene>
    <name evidence="1" type="ORF">SETIT_4G024600v2</name>
</gene>
<protein>
    <submittedName>
        <fullName evidence="1">Uncharacterized protein</fullName>
    </submittedName>
</protein>
<evidence type="ECO:0000313" key="1">
    <source>
        <dbReference type="EMBL" id="RCV20043.1"/>
    </source>
</evidence>